<sequence length="55" mass="6536">MSAAFDRVWRWRKTLPDRKGTRCRIRARGTMNSCEIEFEDGARFIVSRFAVRKVT</sequence>
<keyword evidence="2" id="KW-1185">Reference proteome</keyword>
<dbReference type="AlphaFoldDB" id="A0A7H0LHX0"/>
<dbReference type="EMBL" id="CP061038">
    <property type="protein sequence ID" value="QNQ09273.1"/>
    <property type="molecule type" value="Genomic_DNA"/>
</dbReference>
<accession>A0A7H0LHX0</accession>
<gene>
    <name evidence="1" type="ORF">H3Z74_21805</name>
</gene>
<dbReference type="Proteomes" id="UP000516148">
    <property type="component" value="Chromosome"/>
</dbReference>
<reference evidence="1 2" key="1">
    <citation type="submission" date="2020-09" db="EMBL/GenBank/DDBJ databases">
        <title>Sphingomonas sp., a new species isolated from pork steak.</title>
        <authorList>
            <person name="Heidler von Heilborn D."/>
        </authorList>
    </citation>
    <scope>NUCLEOTIDE SEQUENCE [LARGE SCALE GENOMIC DNA]</scope>
    <source>
        <strain evidence="2">S8-3T</strain>
    </source>
</reference>
<protein>
    <submittedName>
        <fullName evidence="1">Uncharacterized protein</fullName>
    </submittedName>
</protein>
<evidence type="ECO:0000313" key="1">
    <source>
        <dbReference type="EMBL" id="QNQ09273.1"/>
    </source>
</evidence>
<organism evidence="1 2">
    <name type="scientific">Sphingomonas alpina</name>
    <dbReference type="NCBI Taxonomy" id="653931"/>
    <lineage>
        <taxon>Bacteria</taxon>
        <taxon>Pseudomonadati</taxon>
        <taxon>Pseudomonadota</taxon>
        <taxon>Alphaproteobacteria</taxon>
        <taxon>Sphingomonadales</taxon>
        <taxon>Sphingomonadaceae</taxon>
        <taxon>Sphingomonas</taxon>
    </lineage>
</organism>
<proteinExistence type="predicted"/>
<evidence type="ECO:0000313" key="2">
    <source>
        <dbReference type="Proteomes" id="UP000516148"/>
    </source>
</evidence>
<name>A0A7H0LHX0_9SPHN</name>
<dbReference type="RefSeq" id="WP_187761590.1">
    <property type="nucleotide sequence ID" value="NZ_CP061038.1"/>
</dbReference>
<dbReference type="KEGG" id="spap:H3Z74_21805"/>